<feature type="chain" id="PRO_5042937099" evidence="1">
    <location>
        <begin position="22"/>
        <end position="71"/>
    </location>
</feature>
<name>A0AAN9LT98_CANGL</name>
<proteinExistence type="predicted"/>
<evidence type="ECO:0000256" key="1">
    <source>
        <dbReference type="SAM" id="SignalP"/>
    </source>
</evidence>
<keyword evidence="3" id="KW-1185">Reference proteome</keyword>
<dbReference type="AlphaFoldDB" id="A0AAN9LT98"/>
<protein>
    <submittedName>
        <fullName evidence="2">Uncharacterized protein</fullName>
    </submittedName>
</protein>
<accession>A0AAN9LT98</accession>
<feature type="signal peptide" evidence="1">
    <location>
        <begin position="1"/>
        <end position="21"/>
    </location>
</feature>
<comment type="caution">
    <text evidence="2">The sequence shown here is derived from an EMBL/GenBank/DDBJ whole genome shotgun (WGS) entry which is preliminary data.</text>
</comment>
<gene>
    <name evidence="2" type="ORF">VNO77_20493</name>
</gene>
<dbReference type="EMBL" id="JAYMYQ010000004">
    <property type="protein sequence ID" value="KAK7339808.1"/>
    <property type="molecule type" value="Genomic_DNA"/>
</dbReference>
<reference evidence="2 3" key="1">
    <citation type="submission" date="2024-01" db="EMBL/GenBank/DDBJ databases">
        <title>The genomes of 5 underutilized Papilionoideae crops provide insights into root nodulation and disease resistanc.</title>
        <authorList>
            <person name="Jiang F."/>
        </authorList>
    </citation>
    <scope>NUCLEOTIDE SEQUENCE [LARGE SCALE GENOMIC DNA]</scope>
    <source>
        <strain evidence="2">LVBAO_FW01</strain>
        <tissue evidence="2">Leaves</tissue>
    </source>
</reference>
<organism evidence="2 3">
    <name type="scientific">Canavalia gladiata</name>
    <name type="common">Sword bean</name>
    <name type="synonym">Dolichos gladiatus</name>
    <dbReference type="NCBI Taxonomy" id="3824"/>
    <lineage>
        <taxon>Eukaryota</taxon>
        <taxon>Viridiplantae</taxon>
        <taxon>Streptophyta</taxon>
        <taxon>Embryophyta</taxon>
        <taxon>Tracheophyta</taxon>
        <taxon>Spermatophyta</taxon>
        <taxon>Magnoliopsida</taxon>
        <taxon>eudicotyledons</taxon>
        <taxon>Gunneridae</taxon>
        <taxon>Pentapetalae</taxon>
        <taxon>rosids</taxon>
        <taxon>fabids</taxon>
        <taxon>Fabales</taxon>
        <taxon>Fabaceae</taxon>
        <taxon>Papilionoideae</taxon>
        <taxon>50 kb inversion clade</taxon>
        <taxon>NPAAA clade</taxon>
        <taxon>indigoferoid/millettioid clade</taxon>
        <taxon>Phaseoleae</taxon>
        <taxon>Canavalia</taxon>
    </lineage>
</organism>
<evidence type="ECO:0000313" key="2">
    <source>
        <dbReference type="EMBL" id="KAK7339808.1"/>
    </source>
</evidence>
<keyword evidence="1" id="KW-0732">Signal</keyword>
<dbReference type="Proteomes" id="UP001367508">
    <property type="component" value="Unassembled WGS sequence"/>
</dbReference>
<evidence type="ECO:0000313" key="3">
    <source>
        <dbReference type="Proteomes" id="UP001367508"/>
    </source>
</evidence>
<sequence>MTWSSYQILLFLLFSSRPNQAFFLSKLEERVIHIGKNEGLSLLKASLISSATLTTGLSPFLQFIKEEKFPN</sequence>